<evidence type="ECO:0000256" key="12">
    <source>
        <dbReference type="SAM" id="Phobius"/>
    </source>
</evidence>
<feature type="transmembrane region" description="Helical" evidence="12">
    <location>
        <begin position="434"/>
        <end position="454"/>
    </location>
</feature>
<dbReference type="GO" id="GO:0005886">
    <property type="term" value="C:plasma membrane"/>
    <property type="evidence" value="ECO:0007669"/>
    <property type="project" value="UniProtKB-SubCell"/>
</dbReference>
<feature type="transmembrane region" description="Helical" evidence="12">
    <location>
        <begin position="553"/>
        <end position="573"/>
    </location>
</feature>
<dbReference type="InterPro" id="IPR027451">
    <property type="entry name" value="EmbABC_dom1"/>
</dbReference>
<dbReference type="Gene3D" id="2.60.120.610">
    <property type="entry name" value="arabinofuranosyltransferase like domain"/>
    <property type="match status" value="1"/>
</dbReference>
<evidence type="ECO:0000256" key="13">
    <source>
        <dbReference type="SAM" id="SignalP"/>
    </source>
</evidence>
<gene>
    <name evidence="17" type="ORF">EV193_107236</name>
</gene>
<feature type="transmembrane region" description="Helical" evidence="12">
    <location>
        <begin position="236"/>
        <end position="256"/>
    </location>
</feature>
<evidence type="ECO:0000259" key="15">
    <source>
        <dbReference type="Pfam" id="PF14896"/>
    </source>
</evidence>
<dbReference type="InterPro" id="IPR007680">
    <property type="entry name" value="Arabino_trans_central"/>
</dbReference>
<comment type="subcellular location">
    <subcellularLocation>
        <location evidence="2">Cell membrane</location>
        <topology evidence="2">Multi-pass membrane protein</topology>
    </subcellularLocation>
</comment>
<keyword evidence="4" id="KW-1003">Cell membrane</keyword>
<feature type="transmembrane region" description="Helical" evidence="12">
    <location>
        <begin position="306"/>
        <end position="323"/>
    </location>
</feature>
<dbReference type="InterPro" id="IPR040920">
    <property type="entry name" value="Arabino_trans_N"/>
</dbReference>
<feature type="transmembrane region" description="Helical" evidence="12">
    <location>
        <begin position="665"/>
        <end position="686"/>
    </location>
</feature>
<dbReference type="EMBL" id="SGWQ01000007">
    <property type="protein sequence ID" value="RZS36555.1"/>
    <property type="molecule type" value="Genomic_DNA"/>
</dbReference>
<dbReference type="Pfam" id="PF14896">
    <property type="entry name" value="Arabino_trans_C"/>
    <property type="match status" value="2"/>
</dbReference>
<feature type="domain" description="Arabinofuranosyltransferase central" evidence="14">
    <location>
        <begin position="190"/>
        <end position="647"/>
    </location>
</feature>
<feature type="chain" id="PRO_5020240319" evidence="13">
    <location>
        <begin position="26"/>
        <end position="1044"/>
    </location>
</feature>
<evidence type="ECO:0000256" key="2">
    <source>
        <dbReference type="ARBA" id="ARBA00004651"/>
    </source>
</evidence>
<feature type="region of interest" description="Disordered" evidence="11">
    <location>
        <begin position="725"/>
        <end position="787"/>
    </location>
</feature>
<dbReference type="GO" id="GO:0071555">
    <property type="term" value="P:cell wall organization"/>
    <property type="evidence" value="ECO:0007669"/>
    <property type="project" value="UniProtKB-KW"/>
</dbReference>
<dbReference type="OrthoDB" id="3584570at2"/>
<feature type="domain" description="Arabinosyltransferase C-terminal" evidence="15">
    <location>
        <begin position="785"/>
        <end position="1032"/>
    </location>
</feature>
<keyword evidence="10" id="KW-0961">Cell wall biogenesis/degradation</keyword>
<evidence type="ECO:0000256" key="10">
    <source>
        <dbReference type="ARBA" id="ARBA00023316"/>
    </source>
</evidence>
<evidence type="ECO:0000256" key="3">
    <source>
        <dbReference type="ARBA" id="ARBA00008195"/>
    </source>
</evidence>
<dbReference type="Proteomes" id="UP000294257">
    <property type="component" value="Unassembled WGS sequence"/>
</dbReference>
<feature type="domain" description="Arabinosyltransferase C-terminal" evidence="15">
    <location>
        <begin position="686"/>
        <end position="739"/>
    </location>
</feature>
<feature type="compositionally biased region" description="Pro residues" evidence="11">
    <location>
        <begin position="749"/>
        <end position="761"/>
    </location>
</feature>
<keyword evidence="7 12" id="KW-0812">Transmembrane</keyword>
<feature type="region of interest" description="Disordered" evidence="11">
    <location>
        <begin position="1018"/>
        <end position="1044"/>
    </location>
</feature>
<evidence type="ECO:0000259" key="14">
    <source>
        <dbReference type="Pfam" id="PF04602"/>
    </source>
</evidence>
<feature type="transmembrane region" description="Helical" evidence="12">
    <location>
        <begin position="192"/>
        <end position="215"/>
    </location>
</feature>
<feature type="transmembrane region" description="Helical" evidence="12">
    <location>
        <begin position="335"/>
        <end position="354"/>
    </location>
</feature>
<dbReference type="AlphaFoldDB" id="A0A4Q7KJF8"/>
<sequence length="1044" mass="113224">MRSGTRRKRLLAAFLGIFSGLCALAVPFLPVVHETARITWPTAGDTTPVNAPLVAYWAQDLTAEFPCATIQNLDRRTPSESSVLFSTTPKERNVYGAGMQLDVDGGKLVVVNRGERLKEQPLPATGCDLRLTSTSSATKITMGDFTVWEASGDVRPRIVGIYTDIDAARGDPAAGLSVDITPDTRYQSHATLLKVVAIIFAVLAGLGCLLVVWRLDSAVARRAPRWLPTKWWRPTWRDVTVVGVLGLWVIIGPVTADDGYTLTMSRVLEDAGYMTNYYRWYGVAEAPIGWYFHLHQLMQYISTSPPWMRLIPFVIGVASWVLISREVMPRLGKNVRLSPAAGWAAAAVFLVWWLPYNNGLRSEPAAAVGVLLVLCAVERAVVTRRILPICLGLIAAAFSVAATPTGVIAVAPFLVAGRPLFKLVRSRAQQQGGWLPVLGPIFASGFLVLVVIFADQSFASVSEATRLRTTVGPALSWFQELERYQLLFSQSADGAIARRFPVLLLLLCAATCMVVLLRRGRIQGASLGPSRRLIGTVGVSFLMLALTPTKFTHHFGAFAALGAAMGALTALAISSTVLRSTRNRTAFLSALLVIAALATTGPNAYWYVSQFGVPWFDKPPSFKGISLSTVLLAAAGVTAIIAFVENVRAERPGAPPEPPERSGRALRLGSASLVIVCGLVVLGEFASMAKAIHKQRDSYSLGAANVRHLSGGTCNMSDYIRVEKDPASRVLRPLPDNEQTTKPKEPKEPPPQPPGQPPLPPESTDNGPAMTGFHPIASESSDPIVKPPHDFQHNTVLMWSSYSGQSLVGKLRTPWFALSKEDLTKQIVMAIAGETGTGITLNAEFGKRGPQGFEVVKSIQVRSPRDPVSVWRDNRLDLGGVVPPDVEAVRLTAEDNDLRTGGFMAVTAPRVPELTSLTERLKGKPVYMDWPVSFVHPCLSPAKFRDGIMEAPEYRITAGTMVDSDIWSNAKGGGPTGLLEETYQMPEIPTFLVGDEGRDWGELRQLKPYDEAAKAPTVVRGSEVRSGLWAPDKGPQQARPADKW</sequence>
<feature type="transmembrane region" description="Helical" evidence="12">
    <location>
        <begin position="529"/>
        <end position="547"/>
    </location>
</feature>
<feature type="transmembrane region" description="Helical" evidence="12">
    <location>
        <begin position="625"/>
        <end position="644"/>
    </location>
</feature>
<evidence type="ECO:0000256" key="9">
    <source>
        <dbReference type="ARBA" id="ARBA00023136"/>
    </source>
</evidence>
<evidence type="ECO:0000259" key="16">
    <source>
        <dbReference type="Pfam" id="PF17689"/>
    </source>
</evidence>
<dbReference type="InterPro" id="IPR032731">
    <property type="entry name" value="Arabino_trans_C"/>
</dbReference>
<feature type="compositionally biased region" description="Basic and acidic residues" evidence="11">
    <location>
        <begin position="739"/>
        <end position="748"/>
    </location>
</feature>
<evidence type="ECO:0000256" key="1">
    <source>
        <dbReference type="ARBA" id="ARBA00003001"/>
    </source>
</evidence>
<evidence type="ECO:0000256" key="6">
    <source>
        <dbReference type="ARBA" id="ARBA00022679"/>
    </source>
</evidence>
<reference evidence="17 18" key="1">
    <citation type="submission" date="2019-02" db="EMBL/GenBank/DDBJ databases">
        <title>Genomic Encyclopedia of Type Strains, Phase IV (KMG-IV): sequencing the most valuable type-strain genomes for metagenomic binning, comparative biology and taxonomic classification.</title>
        <authorList>
            <person name="Goeker M."/>
        </authorList>
    </citation>
    <scope>NUCLEOTIDE SEQUENCE [LARGE SCALE GENOMIC DNA]</scope>
    <source>
        <strain evidence="17 18">DSM 101727</strain>
    </source>
</reference>
<comment type="caution">
    <text evidence="17">The sequence shown here is derived from an EMBL/GenBank/DDBJ whole genome shotgun (WGS) entry which is preliminary data.</text>
</comment>
<name>A0A4Q7KJF8_9PSEU</name>
<keyword evidence="6 17" id="KW-0808">Transferase</keyword>
<keyword evidence="8 12" id="KW-1133">Transmembrane helix</keyword>
<dbReference type="GO" id="GO:0071766">
    <property type="term" value="P:Actinobacterium-type cell wall biogenesis"/>
    <property type="evidence" value="ECO:0007669"/>
    <property type="project" value="InterPro"/>
</dbReference>
<feature type="transmembrane region" description="Helical" evidence="12">
    <location>
        <begin position="496"/>
        <end position="517"/>
    </location>
</feature>
<keyword evidence="9 12" id="KW-0472">Membrane</keyword>
<feature type="transmembrane region" description="Helical" evidence="12">
    <location>
        <begin position="386"/>
        <end position="414"/>
    </location>
</feature>
<keyword evidence="13" id="KW-0732">Signal</keyword>
<keyword evidence="5" id="KW-0328">Glycosyltransferase</keyword>
<evidence type="ECO:0000256" key="4">
    <source>
        <dbReference type="ARBA" id="ARBA00022475"/>
    </source>
</evidence>
<evidence type="ECO:0000256" key="11">
    <source>
        <dbReference type="SAM" id="MobiDB-lite"/>
    </source>
</evidence>
<feature type="transmembrane region" description="Helical" evidence="12">
    <location>
        <begin position="585"/>
        <end position="605"/>
    </location>
</feature>
<keyword evidence="18" id="KW-1185">Reference proteome</keyword>
<proteinExistence type="inferred from homology"/>
<dbReference type="Pfam" id="PF17689">
    <property type="entry name" value="Arabino_trans_N"/>
    <property type="match status" value="1"/>
</dbReference>
<comment type="function">
    <text evidence="1">Arabinosyl transferase responsible for the polymerization of arabinose into the arabinan of arabinogalactan.</text>
</comment>
<protein>
    <submittedName>
        <fullName evidence="17">Arabinosyltransferase C</fullName>
    </submittedName>
</protein>
<dbReference type="Pfam" id="PF04602">
    <property type="entry name" value="Arabinose_trans"/>
    <property type="match status" value="1"/>
</dbReference>
<evidence type="ECO:0000256" key="5">
    <source>
        <dbReference type="ARBA" id="ARBA00022676"/>
    </source>
</evidence>
<organism evidence="17 18">
    <name type="scientific">Herbihabitans rhizosphaerae</name>
    <dbReference type="NCBI Taxonomy" id="1872711"/>
    <lineage>
        <taxon>Bacteria</taxon>
        <taxon>Bacillati</taxon>
        <taxon>Actinomycetota</taxon>
        <taxon>Actinomycetes</taxon>
        <taxon>Pseudonocardiales</taxon>
        <taxon>Pseudonocardiaceae</taxon>
        <taxon>Herbihabitans</taxon>
    </lineage>
</organism>
<dbReference type="Gene3D" id="3.40.190.160">
    <property type="match status" value="1"/>
</dbReference>
<evidence type="ECO:0000313" key="18">
    <source>
        <dbReference type="Proteomes" id="UP000294257"/>
    </source>
</evidence>
<comment type="similarity">
    <text evidence="3">Belongs to the emb family.</text>
</comment>
<feature type="domain" description="Arabinosyltransferas concanavalin like" evidence="16">
    <location>
        <begin position="33"/>
        <end position="185"/>
    </location>
</feature>
<accession>A0A4Q7KJF8</accession>
<feature type="signal peptide" evidence="13">
    <location>
        <begin position="1"/>
        <end position="25"/>
    </location>
</feature>
<dbReference type="GO" id="GO:0052636">
    <property type="term" value="F:arabinosyltransferase activity"/>
    <property type="evidence" value="ECO:0007669"/>
    <property type="project" value="InterPro"/>
</dbReference>
<evidence type="ECO:0000313" key="17">
    <source>
        <dbReference type="EMBL" id="RZS36555.1"/>
    </source>
</evidence>
<evidence type="ECO:0000256" key="7">
    <source>
        <dbReference type="ARBA" id="ARBA00022692"/>
    </source>
</evidence>
<evidence type="ECO:0000256" key="8">
    <source>
        <dbReference type="ARBA" id="ARBA00022989"/>
    </source>
</evidence>